<gene>
    <name evidence="1" type="ORF">EHS25_006992</name>
</gene>
<accession>A0A427XPS2</accession>
<dbReference type="Proteomes" id="UP000279259">
    <property type="component" value="Unassembled WGS sequence"/>
</dbReference>
<evidence type="ECO:0000313" key="2">
    <source>
        <dbReference type="Proteomes" id="UP000279259"/>
    </source>
</evidence>
<dbReference type="AlphaFoldDB" id="A0A427XPS2"/>
<comment type="caution">
    <text evidence="1">The sequence shown here is derived from an EMBL/GenBank/DDBJ whole genome shotgun (WGS) entry which is preliminary data.</text>
</comment>
<name>A0A427XPS2_9TREE</name>
<organism evidence="1 2">
    <name type="scientific">Saitozyma podzolica</name>
    <dbReference type="NCBI Taxonomy" id="1890683"/>
    <lineage>
        <taxon>Eukaryota</taxon>
        <taxon>Fungi</taxon>
        <taxon>Dikarya</taxon>
        <taxon>Basidiomycota</taxon>
        <taxon>Agaricomycotina</taxon>
        <taxon>Tremellomycetes</taxon>
        <taxon>Tremellales</taxon>
        <taxon>Trimorphomycetaceae</taxon>
        <taxon>Saitozyma</taxon>
    </lineage>
</organism>
<keyword evidence="2" id="KW-1185">Reference proteome</keyword>
<evidence type="ECO:0000313" key="1">
    <source>
        <dbReference type="EMBL" id="RSH80823.1"/>
    </source>
</evidence>
<reference evidence="1 2" key="1">
    <citation type="submission" date="2018-11" db="EMBL/GenBank/DDBJ databases">
        <title>Genome sequence of Saitozyma podzolica DSM 27192.</title>
        <authorList>
            <person name="Aliyu H."/>
            <person name="Gorte O."/>
            <person name="Ochsenreither K."/>
        </authorList>
    </citation>
    <scope>NUCLEOTIDE SEQUENCE [LARGE SCALE GENOMIC DNA]</scope>
    <source>
        <strain evidence="1 2">DSM 27192</strain>
    </source>
</reference>
<proteinExistence type="predicted"/>
<sequence length="94" mass="10426">MPPRRNIGGGLSFWATKQPRRRLRTLVYREPFIANPQYYNAFRLNGLHPWGFGKHKSDVTSVCLVPAITLKTAVAPGTPPDVPPTDTVATIAQQ</sequence>
<protein>
    <submittedName>
        <fullName evidence="1">Uncharacterized protein</fullName>
    </submittedName>
</protein>
<dbReference type="EMBL" id="RSCD01000032">
    <property type="protein sequence ID" value="RSH80823.1"/>
    <property type="molecule type" value="Genomic_DNA"/>
</dbReference>